<dbReference type="Proteomes" id="UP000325690">
    <property type="component" value="Unassembled WGS sequence"/>
</dbReference>
<protein>
    <submittedName>
        <fullName evidence="1">Uncharacterized protein</fullName>
    </submittedName>
</protein>
<evidence type="ECO:0000313" key="1">
    <source>
        <dbReference type="EMBL" id="KAB7757265.1"/>
    </source>
</evidence>
<comment type="caution">
    <text evidence="1">The sequence shown here is derived from an EMBL/GenBank/DDBJ whole genome shotgun (WGS) entry which is preliminary data.</text>
</comment>
<accession>A0A5N5V5W3</accession>
<gene>
    <name evidence="1" type="ORF">MPHL21000_08660</name>
</gene>
<reference evidence="1 2" key="1">
    <citation type="submission" date="2012-10" db="EMBL/GenBank/DDBJ databases">
        <title>The draft sequence of the Mycobacterium pheli genome.</title>
        <authorList>
            <person name="Pettersson B.M.F."/>
            <person name="Das S."/>
            <person name="Dasgupta S."/>
            <person name="Bhattacharya A."/>
            <person name="Kirsebom L.A."/>
        </authorList>
    </citation>
    <scope>NUCLEOTIDE SEQUENCE [LARGE SCALE GENOMIC DNA]</scope>
    <source>
        <strain evidence="1 2">CCUG 21000</strain>
    </source>
</reference>
<name>A0A5N5V5W3_MYCPH</name>
<evidence type="ECO:0000313" key="2">
    <source>
        <dbReference type="Proteomes" id="UP000325690"/>
    </source>
</evidence>
<sequence length="90" mass="9536">MTEPVTSIECGAAQSTGMSVGWLVAGSMPRQVPGGHTLDWSSSATLPANGSCWLFGPGSCRPHSIRRSPDCFQALSPDHSMLIMKRLFGS</sequence>
<proteinExistence type="predicted"/>
<keyword evidence="2" id="KW-1185">Reference proteome</keyword>
<dbReference type="EMBL" id="ANBP01000009">
    <property type="protein sequence ID" value="KAB7757265.1"/>
    <property type="molecule type" value="Genomic_DNA"/>
</dbReference>
<dbReference type="AlphaFoldDB" id="A0A5N5V5W3"/>
<organism evidence="1 2">
    <name type="scientific">Mycolicibacterium phlei DSM 43239 = CCUG 21000</name>
    <dbReference type="NCBI Taxonomy" id="1226750"/>
    <lineage>
        <taxon>Bacteria</taxon>
        <taxon>Bacillati</taxon>
        <taxon>Actinomycetota</taxon>
        <taxon>Actinomycetes</taxon>
        <taxon>Mycobacteriales</taxon>
        <taxon>Mycobacteriaceae</taxon>
        <taxon>Mycolicibacterium</taxon>
    </lineage>
</organism>